<dbReference type="KEGG" id="cyj:Cyan7822_5615"/>
<dbReference type="Proteomes" id="UP000008206">
    <property type="component" value="Plasmid Cy782201"/>
</dbReference>
<dbReference type="InterPro" id="IPR036844">
    <property type="entry name" value="Hint_dom_sf"/>
</dbReference>
<evidence type="ECO:0000313" key="2">
    <source>
        <dbReference type="EMBL" id="ADN17482.1"/>
    </source>
</evidence>
<evidence type="ECO:0000313" key="3">
    <source>
        <dbReference type="Proteomes" id="UP000008206"/>
    </source>
</evidence>
<keyword evidence="3" id="KW-1185">Reference proteome</keyword>
<accession>E0UKK2</accession>
<dbReference type="GO" id="GO:0030908">
    <property type="term" value="P:protein splicing"/>
    <property type="evidence" value="ECO:0007669"/>
    <property type="project" value="InterPro"/>
</dbReference>
<dbReference type="Gene3D" id="2.170.16.10">
    <property type="entry name" value="Hedgehog/Intein (Hint) domain"/>
    <property type="match status" value="1"/>
</dbReference>
<dbReference type="CDD" id="cd00081">
    <property type="entry name" value="Hint"/>
    <property type="match status" value="1"/>
</dbReference>
<dbReference type="SUPFAM" id="SSF51294">
    <property type="entry name" value="Hedgehog/intein (Hint) domain"/>
    <property type="match status" value="1"/>
</dbReference>
<dbReference type="InterPro" id="IPR007868">
    <property type="entry name" value="Hom_end_hint"/>
</dbReference>
<geneLocation type="plasmid" evidence="2 3">
    <name>Cy782201</name>
</geneLocation>
<protein>
    <submittedName>
        <fullName evidence="2">Hom_end-associated Hint domain protein</fullName>
    </submittedName>
</protein>
<sequence>MPIFPLINQKITMTTYSEYQEKFAQILKNSVLRSLQTFTCSSSVNLNPLINALIDSLPYYGDHDWNTAHKTALANLLAINLPNNSIAPHPDEQGPFYAYYRSTYYYNGSYSGYRDAFFHGISQSGSGEKVAALVEQVNRSLNGAWWGNYAVAVLTDAIKQKVSVSLDTSKLSQDLTNYNNSFKSALSASFLAVFETGYPPTSIAFRAIEATGEMKQASLVLYSAIADGQFTANINQGISTGGDSTNAATWFLFNLWIALKALGYDNVDAAITQYKNHGLKVPIEVDSRSWWTGGYISWYSPLSGADLIAEASATITAAMPEEELTVFSGSPYPATTNVNTPNGYSYSFSNWGSLNRYLPHSSSCFGKGTLVLMADGSAKPIESIQIGDKVLSNLGPRQVVLIEKPLRANRTLYSINNLNLFASSAHPFRGADQCGPMRYAIDPWALIDGIPTMTAKGVGKLEKNIQLLGIRNNQPTAIEVEQINSHPTTDENEIVYDLLLENWEKGYATYYVGGLETYFAVDAETADPLHDLGVTMAIVTAMEMLRPACWEHISEPHLEIPRILSAVNISDLPQLIRKAFRPFFGGKKKQRLSIPKQDFYMRNSEWDAHTSLLEYYLVREYGRWIRSELATGWRTDNALPSMTNHLAIGLFDLELIGDPIMANSEVLIELEVNGVQFMGSNMPHIITLPLQTKPVWNIRFDRIVNMGRVLTTSPSPMLIGRIKLNQKTFSHFRSAIPKNLQSTTRADHFIFNQDGNIIGRICLDYRQLSAKDLHNQTVAAEQWTQKHIMLMAISLGRQLGYKILAQIEAHSVK</sequence>
<keyword evidence="2" id="KW-0614">Plasmid</keyword>
<evidence type="ECO:0000259" key="1">
    <source>
        <dbReference type="Pfam" id="PF05203"/>
    </source>
</evidence>
<organism evidence="2 3">
    <name type="scientific">Gloeothece verrucosa (strain PCC 7822)</name>
    <name type="common">Cyanothece sp. (strain PCC 7822)</name>
    <dbReference type="NCBI Taxonomy" id="497965"/>
    <lineage>
        <taxon>Bacteria</taxon>
        <taxon>Bacillati</taxon>
        <taxon>Cyanobacteriota</taxon>
        <taxon>Cyanophyceae</taxon>
        <taxon>Oscillatoriophycideae</taxon>
        <taxon>Chroococcales</taxon>
        <taxon>Aphanothecaceae</taxon>
        <taxon>Gloeothece</taxon>
        <taxon>Gloeothece verrucosa</taxon>
    </lineage>
</organism>
<dbReference type="EMBL" id="CP002199">
    <property type="protein sequence ID" value="ADN17482.1"/>
    <property type="molecule type" value="Genomic_DNA"/>
</dbReference>
<feature type="domain" description="Hom-end-associated Hint" evidence="1">
    <location>
        <begin position="364"/>
        <end position="418"/>
    </location>
</feature>
<gene>
    <name evidence="2" type="ordered locus">Cyan7822_5615</name>
</gene>
<reference evidence="3" key="1">
    <citation type="journal article" date="2011" name="MBio">
        <title>Novel metabolic attributes of the genus Cyanothece, comprising a group of unicellular nitrogen-fixing Cyanobacteria.</title>
        <authorList>
            <person name="Bandyopadhyay A."/>
            <person name="Elvitigala T."/>
            <person name="Welsh E."/>
            <person name="Stockel J."/>
            <person name="Liberton M."/>
            <person name="Min H."/>
            <person name="Sherman L.A."/>
            <person name="Pakrasi H.B."/>
        </authorList>
    </citation>
    <scope>NUCLEOTIDE SEQUENCE [LARGE SCALE GENOMIC DNA]</scope>
    <source>
        <strain evidence="3">PCC 7822</strain>
        <plasmid evidence="3">Cy782201</plasmid>
    </source>
</reference>
<dbReference type="MEROPS" id="N09.001"/>
<dbReference type="AlphaFoldDB" id="E0UKK2"/>
<dbReference type="HOGENOM" id="CLU_351548_0_0_3"/>
<name>E0UKK2_GLOV7</name>
<proteinExistence type="predicted"/>
<dbReference type="Pfam" id="PF05203">
    <property type="entry name" value="Hom_end_hint"/>
    <property type="match status" value="1"/>
</dbReference>